<evidence type="ECO:0000256" key="1">
    <source>
        <dbReference type="SAM" id="SignalP"/>
    </source>
</evidence>
<gene>
    <name evidence="2" type="ORF">VNE69_12171</name>
</gene>
<keyword evidence="1" id="KW-0732">Signal</keyword>
<protein>
    <submittedName>
        <fullName evidence="2">SP-containing protein</fullName>
    </submittedName>
</protein>
<accession>A0AAX4JGW4</accession>
<sequence>MKLSFGALLSIILQVFAISSASKSDNTIETTNENTKESQPSVVITMKSGNRKNCCFYSENDTPFNKSV</sequence>
<proteinExistence type="predicted"/>
<evidence type="ECO:0000313" key="2">
    <source>
        <dbReference type="EMBL" id="WUR05186.1"/>
    </source>
</evidence>
<dbReference type="GeneID" id="90543033"/>
<evidence type="ECO:0000313" key="3">
    <source>
        <dbReference type="Proteomes" id="UP001334084"/>
    </source>
</evidence>
<feature type="chain" id="PRO_5043646260" evidence="1">
    <location>
        <begin position="18"/>
        <end position="68"/>
    </location>
</feature>
<name>A0AAX4JGW4_9MICR</name>
<feature type="signal peptide" evidence="1">
    <location>
        <begin position="1"/>
        <end position="17"/>
    </location>
</feature>
<dbReference type="Proteomes" id="UP001334084">
    <property type="component" value="Chromosome 12"/>
</dbReference>
<organism evidence="2 3">
    <name type="scientific">Vairimorpha necatrix</name>
    <dbReference type="NCBI Taxonomy" id="6039"/>
    <lineage>
        <taxon>Eukaryota</taxon>
        <taxon>Fungi</taxon>
        <taxon>Fungi incertae sedis</taxon>
        <taxon>Microsporidia</taxon>
        <taxon>Nosematidae</taxon>
        <taxon>Vairimorpha</taxon>
    </lineage>
</organism>
<keyword evidence="3" id="KW-1185">Reference proteome</keyword>
<reference evidence="2" key="1">
    <citation type="journal article" date="2024" name="BMC Genomics">
        <title>Functional annotation of a divergent genome using sequence and structure-based similarity.</title>
        <authorList>
            <person name="Svedberg D."/>
            <person name="Winiger R.R."/>
            <person name="Berg A."/>
            <person name="Sharma H."/>
            <person name="Tellgren-Roth C."/>
            <person name="Debrunner-Vossbrinck B.A."/>
            <person name="Vossbrinck C.R."/>
            <person name="Barandun J."/>
        </authorList>
    </citation>
    <scope>NUCLEOTIDE SEQUENCE</scope>
    <source>
        <strain evidence="2">Illinois isolate</strain>
    </source>
</reference>
<dbReference type="KEGG" id="vnx:VNE69_12171"/>
<dbReference type="RefSeq" id="XP_065331331.1">
    <property type="nucleotide sequence ID" value="XM_065475259.1"/>
</dbReference>
<dbReference type="AlphaFoldDB" id="A0AAX4JGW4"/>
<dbReference type="EMBL" id="CP142737">
    <property type="protein sequence ID" value="WUR05186.1"/>
    <property type="molecule type" value="Genomic_DNA"/>
</dbReference>